<proteinExistence type="predicted"/>
<reference evidence="3" key="1">
    <citation type="submission" date="2020-12" db="UniProtKB">
        <authorList>
            <consortium name="WormBaseParasite"/>
        </authorList>
    </citation>
    <scope>IDENTIFICATION</scope>
    <source>
        <strain evidence="3">MHco3</strain>
    </source>
</reference>
<accession>A0A7I4Y455</accession>
<evidence type="ECO:0000256" key="1">
    <source>
        <dbReference type="SAM" id="MobiDB-lite"/>
    </source>
</evidence>
<dbReference type="Proteomes" id="UP000025227">
    <property type="component" value="Unplaced"/>
</dbReference>
<name>A0A7I4Y455_HAECO</name>
<dbReference type="WBParaSite" id="HCON_00050790-00001">
    <property type="protein sequence ID" value="HCON_00050790-00001"/>
    <property type="gene ID" value="HCON_00050790"/>
</dbReference>
<keyword evidence="2" id="KW-1185">Reference proteome</keyword>
<sequence>MLGISLYTHVQNRIRSPVLRQRLKIRDAIDYARKSKFRWTGHFMQCSHDRWTSTLTEWIPQSVKRVPRRPPARWPDFSTKALNRRNGEPRVPEASMTH</sequence>
<dbReference type="AlphaFoldDB" id="A0A7I4Y455"/>
<protein>
    <submittedName>
        <fullName evidence="3">RNA-directed DNA polymerase</fullName>
    </submittedName>
</protein>
<organism evidence="2 3">
    <name type="scientific">Haemonchus contortus</name>
    <name type="common">Barber pole worm</name>
    <dbReference type="NCBI Taxonomy" id="6289"/>
    <lineage>
        <taxon>Eukaryota</taxon>
        <taxon>Metazoa</taxon>
        <taxon>Ecdysozoa</taxon>
        <taxon>Nematoda</taxon>
        <taxon>Chromadorea</taxon>
        <taxon>Rhabditida</taxon>
        <taxon>Rhabditina</taxon>
        <taxon>Rhabditomorpha</taxon>
        <taxon>Strongyloidea</taxon>
        <taxon>Trichostrongylidae</taxon>
        <taxon>Haemonchus</taxon>
    </lineage>
</organism>
<feature type="region of interest" description="Disordered" evidence="1">
    <location>
        <begin position="67"/>
        <end position="98"/>
    </location>
</feature>
<evidence type="ECO:0000313" key="3">
    <source>
        <dbReference type="WBParaSite" id="HCON_00050790-00001"/>
    </source>
</evidence>
<evidence type="ECO:0000313" key="2">
    <source>
        <dbReference type="Proteomes" id="UP000025227"/>
    </source>
</evidence>
<dbReference type="OrthoDB" id="8193815at2759"/>